<feature type="domain" description="Peptidase M12A" evidence="3">
    <location>
        <begin position="59"/>
        <end position="258"/>
    </location>
</feature>
<protein>
    <recommendedName>
        <fullName evidence="2">Metalloendopeptidase</fullName>
        <ecNumber evidence="2">3.4.24.-</ecNumber>
    </recommendedName>
</protein>
<keyword evidence="2" id="KW-0732">Signal</keyword>
<reference evidence="4 5" key="1">
    <citation type="submission" date="2020-11" db="EMBL/GenBank/DDBJ databases">
        <authorList>
            <person name="Wallbank WR R."/>
            <person name="Pardo Diaz C."/>
            <person name="Kozak K."/>
            <person name="Martin S."/>
            <person name="Jiggins C."/>
            <person name="Moest M."/>
            <person name="Warren A I."/>
            <person name="Generalovic N T."/>
            <person name="Byers J.R.P. K."/>
            <person name="Montejo-Kovacevich G."/>
            <person name="Yen C E."/>
        </authorList>
    </citation>
    <scope>NUCLEOTIDE SEQUENCE [LARGE SCALE GENOMIC DNA]</scope>
</reference>
<evidence type="ECO:0000259" key="3">
    <source>
        <dbReference type="PROSITE" id="PS51864"/>
    </source>
</evidence>
<dbReference type="CDD" id="cd04280">
    <property type="entry name" value="ZnMc_astacin_like"/>
    <property type="match status" value="1"/>
</dbReference>
<dbReference type="PANTHER" id="PTHR10127:SF814">
    <property type="entry name" value="MEPRIN A SUBUNIT BETA"/>
    <property type="match status" value="1"/>
</dbReference>
<comment type="caution">
    <text evidence="1">Lacks conserved residue(s) required for the propagation of feature annotation.</text>
</comment>
<evidence type="ECO:0000256" key="1">
    <source>
        <dbReference type="PROSITE-ProRule" id="PRU01211"/>
    </source>
</evidence>
<organism evidence="4 5">
    <name type="scientific">Hermetia illucens</name>
    <name type="common">Black soldier fly</name>
    <dbReference type="NCBI Taxonomy" id="343691"/>
    <lineage>
        <taxon>Eukaryota</taxon>
        <taxon>Metazoa</taxon>
        <taxon>Ecdysozoa</taxon>
        <taxon>Arthropoda</taxon>
        <taxon>Hexapoda</taxon>
        <taxon>Insecta</taxon>
        <taxon>Pterygota</taxon>
        <taxon>Neoptera</taxon>
        <taxon>Endopterygota</taxon>
        <taxon>Diptera</taxon>
        <taxon>Brachycera</taxon>
        <taxon>Stratiomyomorpha</taxon>
        <taxon>Stratiomyidae</taxon>
        <taxon>Hermetiinae</taxon>
        <taxon>Hermetia</taxon>
    </lineage>
</organism>
<dbReference type="GO" id="GO:0006508">
    <property type="term" value="P:proteolysis"/>
    <property type="evidence" value="ECO:0007669"/>
    <property type="project" value="UniProtKB-KW"/>
</dbReference>
<dbReference type="InterPro" id="IPR006026">
    <property type="entry name" value="Peptidase_Metallo"/>
</dbReference>
<name>A0A7R8YYN9_HERIL</name>
<gene>
    <name evidence="4" type="ORF">HERILL_LOCUS11749</name>
</gene>
<feature type="binding site" evidence="1">
    <location>
        <position position="156"/>
    </location>
    <ligand>
        <name>Zn(2+)</name>
        <dbReference type="ChEBI" id="CHEBI:29105"/>
        <note>catalytic</note>
    </ligand>
</feature>
<accession>A0A7R8YYN9</accession>
<dbReference type="InParanoid" id="A0A7R8YYN9"/>
<keyword evidence="1 2" id="KW-0482">Metalloprotease</keyword>
<evidence type="ECO:0000313" key="5">
    <source>
        <dbReference type="Proteomes" id="UP000594454"/>
    </source>
</evidence>
<dbReference type="GO" id="GO:0008270">
    <property type="term" value="F:zinc ion binding"/>
    <property type="evidence" value="ECO:0007669"/>
    <property type="project" value="UniProtKB-UniRule"/>
</dbReference>
<proteinExistence type="predicted"/>
<evidence type="ECO:0000256" key="2">
    <source>
        <dbReference type="RuleBase" id="RU361183"/>
    </source>
</evidence>
<dbReference type="EMBL" id="LR899012">
    <property type="protein sequence ID" value="CAD7089177.1"/>
    <property type="molecule type" value="Genomic_DNA"/>
</dbReference>
<dbReference type="GO" id="GO:0004222">
    <property type="term" value="F:metalloendopeptidase activity"/>
    <property type="evidence" value="ECO:0007669"/>
    <property type="project" value="UniProtKB-UniRule"/>
</dbReference>
<dbReference type="EC" id="3.4.24.-" evidence="2"/>
<dbReference type="PRINTS" id="PR00480">
    <property type="entry name" value="ASTACIN"/>
</dbReference>
<dbReference type="AlphaFoldDB" id="A0A7R8YYN9"/>
<sequence length="262" mass="29830">MEFNSVVFILALLGLSLAYPLGSVKKFERDPEEIGGYFEGDMDLDNMQRAAIENPKSRNGLLDKVYNWPNNIVYYELSDVFDDEHKNQIVKGLNYLESVSCLRFLPKTEDTVDYVSVTGEDGGCYSSVGRRGGRQTLNYQIYPLDTGCFRIGTIVHEFLHALGFYHQQSTYDRDDFVTIVEENIQDGKQHNFNKYLTTTVTDFGVRYDYDSVMHYSSLAFSKNGEMTIVPKDPNAAIGQRLKLSDADILKLNIKYNCPNIAK</sequence>
<keyword evidence="1 2" id="KW-0479">Metal-binding</keyword>
<dbReference type="SUPFAM" id="SSF55486">
    <property type="entry name" value="Metalloproteases ('zincins'), catalytic domain"/>
    <property type="match status" value="1"/>
</dbReference>
<keyword evidence="1 2" id="KW-0862">Zinc</keyword>
<comment type="cofactor">
    <cofactor evidence="1 2">
        <name>Zn(2+)</name>
        <dbReference type="ChEBI" id="CHEBI:29105"/>
    </cofactor>
    <text evidence="1 2">Binds 1 zinc ion per subunit.</text>
</comment>
<dbReference type="OMA" id="SYVGHRN"/>
<dbReference type="FunFam" id="3.40.390.10:FF:000037">
    <property type="entry name" value="Metalloendopeptidase"/>
    <property type="match status" value="1"/>
</dbReference>
<feature type="binding site" evidence="1">
    <location>
        <position position="166"/>
    </location>
    <ligand>
        <name>Zn(2+)</name>
        <dbReference type="ChEBI" id="CHEBI:29105"/>
        <note>catalytic</note>
    </ligand>
</feature>
<evidence type="ECO:0000313" key="4">
    <source>
        <dbReference type="EMBL" id="CAD7089177.1"/>
    </source>
</evidence>
<dbReference type="InterPro" id="IPR034035">
    <property type="entry name" value="Astacin-like_dom"/>
</dbReference>
<dbReference type="PROSITE" id="PS51864">
    <property type="entry name" value="ASTACIN"/>
    <property type="match status" value="1"/>
</dbReference>
<feature type="active site" evidence="1">
    <location>
        <position position="157"/>
    </location>
</feature>
<keyword evidence="1 2" id="KW-0378">Hydrolase</keyword>
<feature type="chain" id="PRO_5031610640" description="Metalloendopeptidase" evidence="2">
    <location>
        <begin position="19"/>
        <end position="262"/>
    </location>
</feature>
<dbReference type="Pfam" id="PF01400">
    <property type="entry name" value="Astacin"/>
    <property type="match status" value="1"/>
</dbReference>
<dbReference type="OrthoDB" id="291007at2759"/>
<dbReference type="Proteomes" id="UP000594454">
    <property type="component" value="Chromosome 4"/>
</dbReference>
<dbReference type="PANTHER" id="PTHR10127">
    <property type="entry name" value="DISCOIDIN, CUB, EGF, LAMININ , AND ZINC METALLOPROTEASE DOMAIN CONTAINING"/>
    <property type="match status" value="1"/>
</dbReference>
<dbReference type="InterPro" id="IPR001506">
    <property type="entry name" value="Peptidase_M12A"/>
</dbReference>
<keyword evidence="1 2" id="KW-0645">Protease</keyword>
<dbReference type="SMART" id="SM00235">
    <property type="entry name" value="ZnMc"/>
    <property type="match status" value="1"/>
</dbReference>
<dbReference type="Gene3D" id="3.40.390.10">
    <property type="entry name" value="Collagenase (Catalytic Domain)"/>
    <property type="match status" value="1"/>
</dbReference>
<dbReference type="InterPro" id="IPR024079">
    <property type="entry name" value="MetalloPept_cat_dom_sf"/>
</dbReference>
<feature type="binding site" evidence="1">
    <location>
        <position position="160"/>
    </location>
    <ligand>
        <name>Zn(2+)</name>
        <dbReference type="ChEBI" id="CHEBI:29105"/>
        <note>catalytic</note>
    </ligand>
</feature>
<keyword evidence="5" id="KW-1185">Reference proteome</keyword>
<feature type="signal peptide" evidence="2">
    <location>
        <begin position="1"/>
        <end position="18"/>
    </location>
</feature>